<gene>
    <name evidence="1" type="ORF">AMECASPLE_029304</name>
</gene>
<accession>A0ABV1A166</accession>
<name>A0ABV1A166_9TELE</name>
<dbReference type="Proteomes" id="UP001469553">
    <property type="component" value="Unassembled WGS sequence"/>
</dbReference>
<protein>
    <submittedName>
        <fullName evidence="1">Uncharacterized protein</fullName>
    </submittedName>
</protein>
<reference evidence="1 2" key="1">
    <citation type="submission" date="2021-06" db="EMBL/GenBank/DDBJ databases">
        <authorList>
            <person name="Palmer J.M."/>
        </authorList>
    </citation>
    <scope>NUCLEOTIDE SEQUENCE [LARGE SCALE GENOMIC DNA]</scope>
    <source>
        <strain evidence="1 2">AS_MEX2019</strain>
        <tissue evidence="1">Muscle</tissue>
    </source>
</reference>
<comment type="caution">
    <text evidence="1">The sequence shown here is derived from an EMBL/GenBank/DDBJ whole genome shotgun (WGS) entry which is preliminary data.</text>
</comment>
<evidence type="ECO:0000313" key="1">
    <source>
        <dbReference type="EMBL" id="MEQ2312279.1"/>
    </source>
</evidence>
<keyword evidence="2" id="KW-1185">Reference proteome</keyword>
<proteinExistence type="predicted"/>
<organism evidence="1 2">
    <name type="scientific">Ameca splendens</name>
    <dbReference type="NCBI Taxonomy" id="208324"/>
    <lineage>
        <taxon>Eukaryota</taxon>
        <taxon>Metazoa</taxon>
        <taxon>Chordata</taxon>
        <taxon>Craniata</taxon>
        <taxon>Vertebrata</taxon>
        <taxon>Euteleostomi</taxon>
        <taxon>Actinopterygii</taxon>
        <taxon>Neopterygii</taxon>
        <taxon>Teleostei</taxon>
        <taxon>Neoteleostei</taxon>
        <taxon>Acanthomorphata</taxon>
        <taxon>Ovalentaria</taxon>
        <taxon>Atherinomorphae</taxon>
        <taxon>Cyprinodontiformes</taxon>
        <taxon>Goodeidae</taxon>
        <taxon>Ameca</taxon>
    </lineage>
</organism>
<sequence>MQRRVSMQHLLQQQCYPKRQQLSDGQRDLERLIHYLASLLRDSVKCCCIQKVRHLLPCRIRQAQSSRLTLTEQSQGRGKERGERERYLRHVASELAMMLFKKQHPPQSEADC</sequence>
<evidence type="ECO:0000313" key="2">
    <source>
        <dbReference type="Proteomes" id="UP001469553"/>
    </source>
</evidence>
<dbReference type="EMBL" id="JAHRIP010078573">
    <property type="protein sequence ID" value="MEQ2312279.1"/>
    <property type="molecule type" value="Genomic_DNA"/>
</dbReference>